<evidence type="ECO:0000313" key="7">
    <source>
        <dbReference type="Proteomes" id="UP000546464"/>
    </source>
</evidence>
<evidence type="ECO:0000256" key="3">
    <source>
        <dbReference type="ARBA" id="ARBA00023163"/>
    </source>
</evidence>
<dbReference type="InterPro" id="IPR046335">
    <property type="entry name" value="LacI/GalR-like_sensor"/>
</dbReference>
<dbReference type="RefSeq" id="WP_185676906.1">
    <property type="nucleotide sequence ID" value="NZ_JACHVB010000060.1"/>
</dbReference>
<dbReference type="Proteomes" id="UP000546464">
    <property type="component" value="Unassembled WGS sequence"/>
</dbReference>
<organism evidence="6 7">
    <name type="scientific">Ruficoccus amylovorans</name>
    <dbReference type="NCBI Taxonomy" id="1804625"/>
    <lineage>
        <taxon>Bacteria</taxon>
        <taxon>Pseudomonadati</taxon>
        <taxon>Verrucomicrobiota</taxon>
        <taxon>Opitutia</taxon>
        <taxon>Puniceicoccales</taxon>
        <taxon>Cerasicoccaceae</taxon>
        <taxon>Ruficoccus</taxon>
    </lineage>
</organism>
<protein>
    <submittedName>
        <fullName evidence="6">LacI family DNA-binding transcriptional regulator</fullName>
    </submittedName>
</protein>
<evidence type="ECO:0000259" key="5">
    <source>
        <dbReference type="PROSITE" id="PS50932"/>
    </source>
</evidence>
<sequence length="376" mass="41328">MPAKKTTRRSASGKTGDKRRALKHTRATISDVAEHCGLSKATVSRILGDSAGNYSIRPATRERVQAAAQLLGYQPNRLARAIASSRTRLIGLAIPARRVRQVEGVAPVSVITSISHILLSGIFALPEFQGYDLVIHKYDQSPESAQMPVNFNEDLLDGLIFIDPGAQAKKILETMAKKMPVIALGTYDSHIRFRAIDADNRRLTCLAGEYLIRQFGGEVIYVENRNLSSLVCMKLRREGFAQALRQQALDSDENRFHRLPIENDSLPPEALEEVLAARRPRAIMASSDDVAVAVLEAARNLRLKIPEDIGLMGFGDAVISQTCRPSLSTVQLPFFDLARQAASEIIATLDRGMKYQSGMHLLSEGDLILRESTALA</sequence>
<dbReference type="InterPro" id="IPR028082">
    <property type="entry name" value="Peripla_BP_I"/>
</dbReference>
<evidence type="ECO:0000313" key="6">
    <source>
        <dbReference type="EMBL" id="MBC2595986.1"/>
    </source>
</evidence>
<dbReference type="Gene3D" id="1.10.260.40">
    <property type="entry name" value="lambda repressor-like DNA-binding domains"/>
    <property type="match status" value="1"/>
</dbReference>
<evidence type="ECO:0000256" key="2">
    <source>
        <dbReference type="ARBA" id="ARBA00023125"/>
    </source>
</evidence>
<keyword evidence="1" id="KW-0805">Transcription regulation</keyword>
<dbReference type="GO" id="GO:0000976">
    <property type="term" value="F:transcription cis-regulatory region binding"/>
    <property type="evidence" value="ECO:0007669"/>
    <property type="project" value="TreeGrafter"/>
</dbReference>
<dbReference type="Gene3D" id="3.40.50.2300">
    <property type="match status" value="2"/>
</dbReference>
<comment type="caution">
    <text evidence="6">The sequence shown here is derived from an EMBL/GenBank/DDBJ whole genome shotgun (WGS) entry which is preliminary data.</text>
</comment>
<dbReference type="PANTHER" id="PTHR30146:SF109">
    <property type="entry name" value="HTH-TYPE TRANSCRIPTIONAL REGULATOR GALS"/>
    <property type="match status" value="1"/>
</dbReference>
<dbReference type="SUPFAM" id="SSF47413">
    <property type="entry name" value="lambda repressor-like DNA-binding domains"/>
    <property type="match status" value="1"/>
</dbReference>
<dbReference type="PROSITE" id="PS50932">
    <property type="entry name" value="HTH_LACI_2"/>
    <property type="match status" value="1"/>
</dbReference>
<accession>A0A842HKB6</accession>
<evidence type="ECO:0000256" key="4">
    <source>
        <dbReference type="SAM" id="MobiDB-lite"/>
    </source>
</evidence>
<dbReference type="SUPFAM" id="SSF53822">
    <property type="entry name" value="Periplasmic binding protein-like I"/>
    <property type="match status" value="1"/>
</dbReference>
<keyword evidence="7" id="KW-1185">Reference proteome</keyword>
<feature type="domain" description="HTH lacI-type" evidence="5">
    <location>
        <begin position="27"/>
        <end position="84"/>
    </location>
</feature>
<dbReference type="CDD" id="cd01392">
    <property type="entry name" value="HTH_LacI"/>
    <property type="match status" value="1"/>
</dbReference>
<keyword evidence="2 6" id="KW-0238">DNA-binding</keyword>
<dbReference type="SMART" id="SM00354">
    <property type="entry name" value="HTH_LACI"/>
    <property type="match status" value="1"/>
</dbReference>
<dbReference type="AlphaFoldDB" id="A0A842HKB6"/>
<keyword evidence="3" id="KW-0804">Transcription</keyword>
<dbReference type="GO" id="GO:0003700">
    <property type="term" value="F:DNA-binding transcription factor activity"/>
    <property type="evidence" value="ECO:0007669"/>
    <property type="project" value="TreeGrafter"/>
</dbReference>
<proteinExistence type="predicted"/>
<name>A0A842HKB6_9BACT</name>
<feature type="region of interest" description="Disordered" evidence="4">
    <location>
        <begin position="1"/>
        <end position="22"/>
    </location>
</feature>
<dbReference type="Pfam" id="PF00356">
    <property type="entry name" value="LacI"/>
    <property type="match status" value="1"/>
</dbReference>
<dbReference type="InterPro" id="IPR000843">
    <property type="entry name" value="HTH_LacI"/>
</dbReference>
<dbReference type="EMBL" id="JACHVB010000060">
    <property type="protein sequence ID" value="MBC2595986.1"/>
    <property type="molecule type" value="Genomic_DNA"/>
</dbReference>
<reference evidence="6 7" key="1">
    <citation type="submission" date="2020-07" db="EMBL/GenBank/DDBJ databases">
        <authorList>
            <person name="Feng X."/>
        </authorList>
    </citation>
    <scope>NUCLEOTIDE SEQUENCE [LARGE SCALE GENOMIC DNA]</scope>
    <source>
        <strain evidence="6 7">JCM31066</strain>
    </source>
</reference>
<dbReference type="PANTHER" id="PTHR30146">
    <property type="entry name" value="LACI-RELATED TRANSCRIPTIONAL REPRESSOR"/>
    <property type="match status" value="1"/>
</dbReference>
<evidence type="ECO:0000256" key="1">
    <source>
        <dbReference type="ARBA" id="ARBA00023015"/>
    </source>
</evidence>
<dbReference type="CDD" id="cd06267">
    <property type="entry name" value="PBP1_LacI_sugar_binding-like"/>
    <property type="match status" value="1"/>
</dbReference>
<dbReference type="Pfam" id="PF13377">
    <property type="entry name" value="Peripla_BP_3"/>
    <property type="match status" value="1"/>
</dbReference>
<gene>
    <name evidence="6" type="ORF">H5P28_17100</name>
</gene>
<dbReference type="InterPro" id="IPR010982">
    <property type="entry name" value="Lambda_DNA-bd_dom_sf"/>
</dbReference>